<keyword evidence="1" id="KW-0812">Transmembrane</keyword>
<proteinExistence type="predicted"/>
<gene>
    <name evidence="2" type="ORF">M0811_10928</name>
</gene>
<feature type="transmembrane region" description="Helical" evidence="1">
    <location>
        <begin position="6"/>
        <end position="25"/>
    </location>
</feature>
<keyword evidence="3" id="KW-1185">Reference proteome</keyword>
<dbReference type="Proteomes" id="UP001149090">
    <property type="component" value="Unassembled WGS sequence"/>
</dbReference>
<keyword evidence="1" id="KW-0472">Membrane</keyword>
<feature type="transmembrane region" description="Helical" evidence="1">
    <location>
        <begin position="98"/>
        <end position="118"/>
    </location>
</feature>
<sequence length="242" mass="28691">MAWLFGVKLALFIVALIILLFLFWRHHDRDRLYLLLYAPTLAAFFFQFLLAYSLDSHSNCSQLNKTMSYFIFLAVTLQPIFSNIFLFFSSEKLYRKNFLISLFLSLFVSVFFWISIFIHTTKNDLICSNFTSHGFIDIQWNRVNSHLLPSYFDLFLFSLVPFLFYRPFVIGTSFFILSVFLIGLCYFAFGQSSFISSFYLFSFSYVLFFFFDIDLIRNFGFKACFSRKAAHDIPWKDIEDDL</sequence>
<dbReference type="AlphaFoldDB" id="A0A9Q0LD14"/>
<reference evidence="2" key="1">
    <citation type="submission" date="2022-10" db="EMBL/GenBank/DDBJ databases">
        <title>Novel sulphate-reducing endosymbionts in the free-living metamonad Anaeramoeba.</title>
        <authorList>
            <person name="Jerlstrom-Hultqvist J."/>
            <person name="Cepicka I."/>
            <person name="Gallot-Lavallee L."/>
            <person name="Salas-Leiva D."/>
            <person name="Curtis B.A."/>
            <person name="Zahonova K."/>
            <person name="Pipaliya S."/>
            <person name="Dacks J."/>
            <person name="Roger A.J."/>
        </authorList>
    </citation>
    <scope>NUCLEOTIDE SEQUENCE</scope>
    <source>
        <strain evidence="2">BMAN</strain>
    </source>
</reference>
<evidence type="ECO:0000313" key="3">
    <source>
        <dbReference type="Proteomes" id="UP001149090"/>
    </source>
</evidence>
<feature type="transmembrane region" description="Helical" evidence="1">
    <location>
        <begin position="32"/>
        <end position="54"/>
    </location>
</feature>
<evidence type="ECO:0000256" key="1">
    <source>
        <dbReference type="SAM" id="Phobius"/>
    </source>
</evidence>
<comment type="caution">
    <text evidence="2">The sequence shown here is derived from an EMBL/GenBank/DDBJ whole genome shotgun (WGS) entry which is preliminary data.</text>
</comment>
<evidence type="ECO:0000313" key="2">
    <source>
        <dbReference type="EMBL" id="KAJ5070456.1"/>
    </source>
</evidence>
<dbReference type="EMBL" id="JAPDFW010000095">
    <property type="protein sequence ID" value="KAJ5070456.1"/>
    <property type="molecule type" value="Genomic_DNA"/>
</dbReference>
<feature type="transmembrane region" description="Helical" evidence="1">
    <location>
        <begin position="172"/>
        <end position="189"/>
    </location>
</feature>
<organism evidence="2 3">
    <name type="scientific">Anaeramoeba ignava</name>
    <name type="common">Anaerobic marine amoeba</name>
    <dbReference type="NCBI Taxonomy" id="1746090"/>
    <lineage>
        <taxon>Eukaryota</taxon>
        <taxon>Metamonada</taxon>
        <taxon>Anaeramoebidae</taxon>
        <taxon>Anaeramoeba</taxon>
    </lineage>
</organism>
<protein>
    <submittedName>
        <fullName evidence="2">Uncharacterized protein</fullName>
    </submittedName>
</protein>
<keyword evidence="1" id="KW-1133">Transmembrane helix</keyword>
<feature type="transmembrane region" description="Helical" evidence="1">
    <location>
        <begin position="195"/>
        <end position="213"/>
    </location>
</feature>
<feature type="transmembrane region" description="Helical" evidence="1">
    <location>
        <begin position="66"/>
        <end position="86"/>
    </location>
</feature>
<accession>A0A9Q0LD14</accession>
<name>A0A9Q0LD14_ANAIG</name>